<dbReference type="AlphaFoldDB" id="A0A7J8ZKY7"/>
<sequence length="52" mass="6126">MYLPSVDVMGSFSKLEIIDNFRCPQLKTRCERESGPEWSKISHIPHICINYR</sequence>
<name>A0A7J8ZKY7_9ROSI</name>
<gene>
    <name evidence="1" type="ORF">Golax_011374</name>
</gene>
<accession>A0A7J8ZKY7</accession>
<dbReference type="EMBL" id="JABEZV010000006">
    <property type="protein sequence ID" value="MBA0712262.1"/>
    <property type="molecule type" value="Genomic_DNA"/>
</dbReference>
<evidence type="ECO:0000313" key="2">
    <source>
        <dbReference type="Proteomes" id="UP000593574"/>
    </source>
</evidence>
<keyword evidence="2" id="KW-1185">Reference proteome</keyword>
<comment type="caution">
    <text evidence="1">The sequence shown here is derived from an EMBL/GenBank/DDBJ whole genome shotgun (WGS) entry which is preliminary data.</text>
</comment>
<feature type="non-terminal residue" evidence="1">
    <location>
        <position position="52"/>
    </location>
</feature>
<organism evidence="1 2">
    <name type="scientific">Gossypium laxum</name>
    <dbReference type="NCBI Taxonomy" id="34288"/>
    <lineage>
        <taxon>Eukaryota</taxon>
        <taxon>Viridiplantae</taxon>
        <taxon>Streptophyta</taxon>
        <taxon>Embryophyta</taxon>
        <taxon>Tracheophyta</taxon>
        <taxon>Spermatophyta</taxon>
        <taxon>Magnoliopsida</taxon>
        <taxon>eudicotyledons</taxon>
        <taxon>Gunneridae</taxon>
        <taxon>Pentapetalae</taxon>
        <taxon>rosids</taxon>
        <taxon>malvids</taxon>
        <taxon>Malvales</taxon>
        <taxon>Malvaceae</taxon>
        <taxon>Malvoideae</taxon>
        <taxon>Gossypium</taxon>
    </lineage>
</organism>
<dbReference type="Proteomes" id="UP000593574">
    <property type="component" value="Unassembled WGS sequence"/>
</dbReference>
<proteinExistence type="predicted"/>
<protein>
    <submittedName>
        <fullName evidence="1">Uncharacterized protein</fullName>
    </submittedName>
</protein>
<reference evidence="1 2" key="1">
    <citation type="journal article" date="2019" name="Genome Biol. Evol.">
        <title>Insights into the evolution of the New World diploid cottons (Gossypium, subgenus Houzingenia) based on genome sequencing.</title>
        <authorList>
            <person name="Grover C.E."/>
            <person name="Arick M.A. 2nd"/>
            <person name="Thrash A."/>
            <person name="Conover J.L."/>
            <person name="Sanders W.S."/>
            <person name="Peterson D.G."/>
            <person name="Frelichowski J.E."/>
            <person name="Scheffler J.A."/>
            <person name="Scheffler B.E."/>
            <person name="Wendel J.F."/>
        </authorList>
    </citation>
    <scope>NUCLEOTIDE SEQUENCE [LARGE SCALE GENOMIC DNA]</scope>
    <source>
        <strain evidence="1">4</strain>
        <tissue evidence="1">Leaf</tissue>
    </source>
</reference>
<evidence type="ECO:0000313" key="1">
    <source>
        <dbReference type="EMBL" id="MBA0712262.1"/>
    </source>
</evidence>